<dbReference type="AlphaFoldDB" id="A0A9N9CYL6"/>
<evidence type="ECO:0000313" key="3">
    <source>
        <dbReference type="Proteomes" id="UP000789570"/>
    </source>
</evidence>
<keyword evidence="3" id="KW-1185">Reference proteome</keyword>
<name>A0A9N9CYL6_9GLOM</name>
<dbReference type="Proteomes" id="UP000789570">
    <property type="component" value="Unassembled WGS sequence"/>
</dbReference>
<feature type="chain" id="PRO_5040383347" evidence="1">
    <location>
        <begin position="24"/>
        <end position="114"/>
    </location>
</feature>
<reference evidence="2" key="1">
    <citation type="submission" date="2021-06" db="EMBL/GenBank/DDBJ databases">
        <authorList>
            <person name="Kallberg Y."/>
            <person name="Tangrot J."/>
            <person name="Rosling A."/>
        </authorList>
    </citation>
    <scope>NUCLEOTIDE SEQUENCE</scope>
    <source>
        <strain evidence="2">UK204</strain>
    </source>
</reference>
<dbReference type="EMBL" id="CAJVPQ010003027">
    <property type="protein sequence ID" value="CAG8615940.1"/>
    <property type="molecule type" value="Genomic_DNA"/>
</dbReference>
<sequence>MKFSIIIAIVFGLLSMTLTLIEAHTVWIHNKVAVGTHTRVTAAKDRNGKGFSTDGNWAHKGYSLNIPDDVNTYWLSFNVYDSFEEDKWRGPITNDGDKCYHFHGTLENWDIYDC</sequence>
<comment type="caution">
    <text evidence="2">The sequence shown here is derived from an EMBL/GenBank/DDBJ whole genome shotgun (WGS) entry which is preliminary data.</text>
</comment>
<feature type="signal peptide" evidence="1">
    <location>
        <begin position="1"/>
        <end position="23"/>
    </location>
</feature>
<keyword evidence="1" id="KW-0732">Signal</keyword>
<accession>A0A9N9CYL6</accession>
<dbReference type="OrthoDB" id="2322851at2759"/>
<evidence type="ECO:0000313" key="2">
    <source>
        <dbReference type="EMBL" id="CAG8615940.1"/>
    </source>
</evidence>
<gene>
    <name evidence="2" type="ORF">FCALED_LOCUS9308</name>
</gene>
<proteinExistence type="predicted"/>
<organism evidence="2 3">
    <name type="scientific">Funneliformis caledonium</name>
    <dbReference type="NCBI Taxonomy" id="1117310"/>
    <lineage>
        <taxon>Eukaryota</taxon>
        <taxon>Fungi</taxon>
        <taxon>Fungi incertae sedis</taxon>
        <taxon>Mucoromycota</taxon>
        <taxon>Glomeromycotina</taxon>
        <taxon>Glomeromycetes</taxon>
        <taxon>Glomerales</taxon>
        <taxon>Glomeraceae</taxon>
        <taxon>Funneliformis</taxon>
    </lineage>
</organism>
<evidence type="ECO:0000256" key="1">
    <source>
        <dbReference type="SAM" id="SignalP"/>
    </source>
</evidence>
<protein>
    <submittedName>
        <fullName evidence="2">11888_t:CDS:1</fullName>
    </submittedName>
</protein>